<dbReference type="AlphaFoldDB" id="A0A2P8FP17"/>
<protein>
    <submittedName>
        <fullName evidence="3">E3 binding domain-containing protein</fullName>
    </submittedName>
</protein>
<sequence>MSEKIIYEPHPVTPERKKELREKGYKIIDAQFDPNRKEEAPMNPVKASDAAIKHAQANGVNIEEVVGTGQNGAITKTDVDNHIAALSK</sequence>
<feature type="domain" description="Peripheral subunit-binding (PSBD)" evidence="2">
    <location>
        <begin position="46"/>
        <end position="83"/>
    </location>
</feature>
<proteinExistence type="inferred from homology"/>
<dbReference type="OrthoDB" id="8690400at2"/>
<comment type="similarity">
    <text evidence="1">Belongs to the 2-oxoacid dehydrogenase family.</text>
</comment>
<dbReference type="Proteomes" id="UP000241964">
    <property type="component" value="Unassembled WGS sequence"/>
</dbReference>
<evidence type="ECO:0000313" key="4">
    <source>
        <dbReference type="Proteomes" id="UP000241964"/>
    </source>
</evidence>
<evidence type="ECO:0000256" key="1">
    <source>
        <dbReference type="ARBA" id="ARBA00007317"/>
    </source>
</evidence>
<dbReference type="InterPro" id="IPR004167">
    <property type="entry name" value="PSBD"/>
</dbReference>
<reference evidence="3 4" key="1">
    <citation type="submission" date="2018-03" db="EMBL/GenBank/DDBJ databases">
        <title>Genomic Encyclopedia of Archaeal and Bacterial Type Strains, Phase II (KMG-II): from individual species to whole genera.</title>
        <authorList>
            <person name="Goeker M."/>
        </authorList>
    </citation>
    <scope>NUCLEOTIDE SEQUENCE [LARGE SCALE GENOMIC DNA]</scope>
    <source>
        <strain evidence="3 4">DSM 29057</strain>
    </source>
</reference>
<dbReference type="GO" id="GO:0016746">
    <property type="term" value="F:acyltransferase activity"/>
    <property type="evidence" value="ECO:0007669"/>
    <property type="project" value="InterPro"/>
</dbReference>
<dbReference type="InterPro" id="IPR036625">
    <property type="entry name" value="E3-bd_dom_sf"/>
</dbReference>
<evidence type="ECO:0000259" key="2">
    <source>
        <dbReference type="PROSITE" id="PS51826"/>
    </source>
</evidence>
<dbReference type="Gene3D" id="4.10.320.10">
    <property type="entry name" value="E3-binding domain"/>
    <property type="match status" value="1"/>
</dbReference>
<dbReference type="EMBL" id="PYAS01000016">
    <property type="protein sequence ID" value="PSL23471.1"/>
    <property type="molecule type" value="Genomic_DNA"/>
</dbReference>
<organism evidence="3 4">
    <name type="scientific">Dyadobacter jiangsuensis</name>
    <dbReference type="NCBI Taxonomy" id="1591085"/>
    <lineage>
        <taxon>Bacteria</taxon>
        <taxon>Pseudomonadati</taxon>
        <taxon>Bacteroidota</taxon>
        <taxon>Cytophagia</taxon>
        <taxon>Cytophagales</taxon>
        <taxon>Spirosomataceae</taxon>
        <taxon>Dyadobacter</taxon>
    </lineage>
</organism>
<gene>
    <name evidence="3" type="ORF">CLV60_11626</name>
</gene>
<dbReference type="PROSITE" id="PS51826">
    <property type="entry name" value="PSBD"/>
    <property type="match status" value="1"/>
</dbReference>
<evidence type="ECO:0000313" key="3">
    <source>
        <dbReference type="EMBL" id="PSL23471.1"/>
    </source>
</evidence>
<accession>A0A2P8FP17</accession>
<dbReference type="RefSeq" id="WP_106598754.1">
    <property type="nucleotide sequence ID" value="NZ_PYAS01000016.1"/>
</dbReference>
<name>A0A2P8FP17_9BACT</name>
<dbReference type="Pfam" id="PF02817">
    <property type="entry name" value="E3_binding"/>
    <property type="match status" value="1"/>
</dbReference>
<keyword evidence="4" id="KW-1185">Reference proteome</keyword>
<dbReference type="SUPFAM" id="SSF47005">
    <property type="entry name" value="Peripheral subunit-binding domain of 2-oxo acid dehydrogenase complex"/>
    <property type="match status" value="1"/>
</dbReference>
<comment type="caution">
    <text evidence="3">The sequence shown here is derived from an EMBL/GenBank/DDBJ whole genome shotgun (WGS) entry which is preliminary data.</text>
</comment>